<evidence type="ECO:0000259" key="2">
    <source>
        <dbReference type="PROSITE" id="PS50911"/>
    </source>
</evidence>
<dbReference type="STRING" id="1437059.A6A05_05530"/>
<comment type="caution">
    <text evidence="3">The sequence shown here is derived from an EMBL/GenBank/DDBJ whole genome shotgun (WGS) entry which is preliminary data.</text>
</comment>
<sequence length="231" mass="25057">MLRIALTLILSVLSLPAFAIQCVPYAREVSGLQLKGDAWQWWNAAAGIYERGRTPREGGVLVFARQGKMRHGHVSVVTRVVSNRVILVDHANWAPIRSTGRGEVTTNVSVIDMSPKNDWSQVRVWYAAVGDYGNRTYRTDGFVWQPGNLGNSKKPAIQQAALTRAVEMFPEPQATKAEPVAVAHTVAVPAAITQPAEIEVAAAPAATTDTGMVRVAKAMFRRAAADALPFN</sequence>
<dbReference type="Gene3D" id="3.90.1720.10">
    <property type="entry name" value="endopeptidase domain like (from Nostoc punctiforme)"/>
    <property type="match status" value="1"/>
</dbReference>
<name>A0A178MZJ2_9PROT</name>
<evidence type="ECO:0000313" key="4">
    <source>
        <dbReference type="Proteomes" id="UP000078543"/>
    </source>
</evidence>
<dbReference type="Pfam" id="PF05257">
    <property type="entry name" value="CHAP"/>
    <property type="match status" value="1"/>
</dbReference>
<dbReference type="EMBL" id="LWQU01000011">
    <property type="protein sequence ID" value="OAN67013.1"/>
    <property type="molecule type" value="Genomic_DNA"/>
</dbReference>
<gene>
    <name evidence="3" type="ORF">A6A05_05530</name>
</gene>
<protein>
    <recommendedName>
        <fullName evidence="2">Peptidase C51 domain-containing protein</fullName>
    </recommendedName>
</protein>
<dbReference type="InterPro" id="IPR007921">
    <property type="entry name" value="CHAP_dom"/>
</dbReference>
<feature type="signal peptide" evidence="1">
    <location>
        <begin position="1"/>
        <end position="19"/>
    </location>
</feature>
<evidence type="ECO:0000313" key="3">
    <source>
        <dbReference type="EMBL" id="OAN67013.1"/>
    </source>
</evidence>
<dbReference type="PROSITE" id="PS50911">
    <property type="entry name" value="CHAP"/>
    <property type="match status" value="1"/>
</dbReference>
<dbReference type="InterPro" id="IPR038765">
    <property type="entry name" value="Papain-like_cys_pep_sf"/>
</dbReference>
<feature type="domain" description="Peptidase C51" evidence="2">
    <location>
        <begin position="1"/>
        <end position="123"/>
    </location>
</feature>
<feature type="chain" id="PRO_5008092393" description="Peptidase C51 domain-containing protein" evidence="1">
    <location>
        <begin position="20"/>
        <end position="231"/>
    </location>
</feature>
<proteinExistence type="predicted"/>
<keyword evidence="1" id="KW-0732">Signal</keyword>
<keyword evidence="4" id="KW-1185">Reference proteome</keyword>
<dbReference type="SUPFAM" id="SSF54001">
    <property type="entry name" value="Cysteine proteinases"/>
    <property type="match status" value="1"/>
</dbReference>
<dbReference type="AlphaFoldDB" id="A0A178MZJ2"/>
<evidence type="ECO:0000256" key="1">
    <source>
        <dbReference type="SAM" id="SignalP"/>
    </source>
</evidence>
<organism evidence="3 4">
    <name type="scientific">Magnetospirillum moscoviense</name>
    <dbReference type="NCBI Taxonomy" id="1437059"/>
    <lineage>
        <taxon>Bacteria</taxon>
        <taxon>Pseudomonadati</taxon>
        <taxon>Pseudomonadota</taxon>
        <taxon>Alphaproteobacteria</taxon>
        <taxon>Rhodospirillales</taxon>
        <taxon>Rhodospirillaceae</taxon>
        <taxon>Magnetospirillum</taxon>
    </lineage>
</organism>
<dbReference type="Proteomes" id="UP000078543">
    <property type="component" value="Unassembled WGS sequence"/>
</dbReference>
<accession>A0A178MZJ2</accession>
<reference evidence="3" key="1">
    <citation type="submission" date="2016-04" db="EMBL/GenBank/DDBJ databases">
        <title>Draft genome sequence of freshwater magnetotactic bacteria Magnetospirillum marisnigri SP-1 and Magnetospirillum moscoviense BB-1.</title>
        <authorList>
            <person name="Koziaeva V."/>
            <person name="Dziuba M.V."/>
            <person name="Ivanov T.M."/>
            <person name="Kuznetsov B."/>
            <person name="Grouzdev D.S."/>
        </authorList>
    </citation>
    <scope>NUCLEOTIDE SEQUENCE [LARGE SCALE GENOMIC DNA]</scope>
    <source>
        <strain evidence="3">BB-1</strain>
    </source>
</reference>